<organism evidence="2 3">
    <name type="scientific">Variovorax paradoxus</name>
    <dbReference type="NCBI Taxonomy" id="34073"/>
    <lineage>
        <taxon>Bacteria</taxon>
        <taxon>Pseudomonadati</taxon>
        <taxon>Pseudomonadota</taxon>
        <taxon>Betaproteobacteria</taxon>
        <taxon>Burkholderiales</taxon>
        <taxon>Comamonadaceae</taxon>
        <taxon>Variovorax</taxon>
    </lineage>
</organism>
<reference evidence="2 3" key="1">
    <citation type="submission" date="2019-12" db="EMBL/GenBank/DDBJ databases">
        <title>Hybrid Genome Assemblies of two High G+C Isolates from Undergraduate Microbiology Courses.</title>
        <authorList>
            <person name="Ne Ville C.J."/>
            <person name="Enright D."/>
            <person name="Hernandez I."/>
            <person name="Dodsworth J."/>
            <person name="Orwin P.M."/>
        </authorList>
    </citation>
    <scope>NUCLEOTIDE SEQUENCE [LARGE SCALE GENOMIC DNA]</scope>
    <source>
        <strain evidence="2 3">CSUSB</strain>
    </source>
</reference>
<protein>
    <submittedName>
        <fullName evidence="2">DUF839 domain-containing protein</fullName>
    </submittedName>
</protein>
<proteinExistence type="predicted"/>
<dbReference type="Pfam" id="PF05787">
    <property type="entry name" value="PhoX"/>
    <property type="match status" value="1"/>
</dbReference>
<evidence type="ECO:0000313" key="3">
    <source>
        <dbReference type="Proteomes" id="UP000425817"/>
    </source>
</evidence>
<dbReference type="AlphaFoldDB" id="A0A6I6HQ41"/>
<sequence length="753" mass="79216">MTANSRSDDPSIDLDDIGTNPTSNPSFSDLIASRLSRRHLFGLGVGTAGTALLQACGGGGGGGGGIGFPVLPPAPAPAPPPPAPAPPAPAPAPLKLNFNAVAKSLDDVVSVPAGYTASVLYRLGDPIANGVAAYKNDGTDDPATYDRRAGDHHDGMTFFGMDGSNKWDPANAARGLLVMNHEAITPLFLHPTGQTITGTGNAAVRTVADEVLREFYLHGVSVVEVNKSGTSWSYKQDSLFNRRVHTLTEMTFSGPAAKTDYLKTKYSTDGSKTRGTLNNCANGTTPWGTYLTCEENWAGYFRRIPATDNPSRTAKEITSFGRYGVSSTGRELWATVTPDTADDIYGRWNTQVTGATATDDFRNAANTYGWVVEIDPFNPASTPKKRTALGRFGHEGACLGPVVVGKPLVWYMGDDSQNEYLYKFVSTKAWDAADIGGGMAAGDKYMDDGKLYVARFNADGTGNWLELSLGVNGITSGNAAYPFADAADVVINARLAADVAGATKMDRPEWTAVNPKNGDVYLTLTNNAARTISTTDAANPRYYNDPKGVAQTAQKGNPNGHIVRFADAGADPAAVSFTWDVYLFGARSTASADVNLSNLVADNDFSSPDGMWFSHATAGLLWLQTDDGKYTDVTNCMMLAALPGQVGDGAAKTITNVDGATSATQATFIGKAPGADGLRRFLVGPKDCEITGIAESGDGRALFVNIQHPGETTAAANISDPTKFGSHWPEGGTARPRSATVVITKDDGGLIGL</sequence>
<dbReference type="OrthoDB" id="9801383at2"/>
<dbReference type="RefSeq" id="WP_157616397.1">
    <property type="nucleotide sequence ID" value="NZ_CP046622.1"/>
</dbReference>
<dbReference type="Proteomes" id="UP000425817">
    <property type="component" value="Chromosome"/>
</dbReference>
<name>A0A6I6HQ41_VARPD</name>
<feature type="region of interest" description="Disordered" evidence="1">
    <location>
        <begin position="1"/>
        <end position="25"/>
    </location>
</feature>
<dbReference type="PANTHER" id="PTHR35399">
    <property type="entry name" value="SLR8030 PROTEIN"/>
    <property type="match status" value="1"/>
</dbReference>
<gene>
    <name evidence="2" type="ORF">GOQ09_25325</name>
</gene>
<evidence type="ECO:0000313" key="2">
    <source>
        <dbReference type="EMBL" id="QGW84692.1"/>
    </source>
</evidence>
<dbReference type="InterPro" id="IPR008557">
    <property type="entry name" value="PhoX"/>
</dbReference>
<evidence type="ECO:0000256" key="1">
    <source>
        <dbReference type="SAM" id="MobiDB-lite"/>
    </source>
</evidence>
<dbReference type="EMBL" id="CP046622">
    <property type="protein sequence ID" value="QGW84692.1"/>
    <property type="molecule type" value="Genomic_DNA"/>
</dbReference>
<accession>A0A6I6HQ41</accession>
<dbReference type="PANTHER" id="PTHR35399:SF2">
    <property type="entry name" value="DUF839 DOMAIN-CONTAINING PROTEIN"/>
    <property type="match status" value="1"/>
</dbReference>